<dbReference type="PRINTS" id="PR00455">
    <property type="entry name" value="HTHTETR"/>
</dbReference>
<evidence type="ECO:0000256" key="2">
    <source>
        <dbReference type="ARBA" id="ARBA00023125"/>
    </source>
</evidence>
<evidence type="ECO:0000313" key="7">
    <source>
        <dbReference type="Proteomes" id="UP000243488"/>
    </source>
</evidence>
<dbReference type="STRING" id="1931241.BVH74_15075"/>
<dbReference type="SUPFAM" id="SSF48498">
    <property type="entry name" value="Tetracyclin repressor-like, C-terminal domain"/>
    <property type="match status" value="1"/>
</dbReference>
<keyword evidence="7" id="KW-1185">Reference proteome</keyword>
<dbReference type="PANTHER" id="PTHR47506:SF1">
    <property type="entry name" value="HTH-TYPE TRANSCRIPTIONAL REGULATOR YJDC"/>
    <property type="match status" value="1"/>
</dbReference>
<reference evidence="6 7" key="1">
    <citation type="submission" date="2017-03" db="EMBL/GenBank/DDBJ databases">
        <title>Complete genome sequence of the novel DNRA strain Pseudomonas sp. S-6-2 isolated from Chinese polluted river sediment. Journal of Biotechnology.</title>
        <authorList>
            <person name="Li J."/>
            <person name="Xiang F."/>
            <person name="Wang L."/>
            <person name="Xi L."/>
            <person name="Liu J."/>
        </authorList>
    </citation>
    <scope>NUCLEOTIDE SEQUENCE [LARGE SCALE GENOMIC DNA]</scope>
    <source>
        <strain evidence="6 7">S-6-2</strain>
    </source>
</reference>
<dbReference type="PROSITE" id="PS50977">
    <property type="entry name" value="HTH_TETR_2"/>
    <property type="match status" value="1"/>
</dbReference>
<evidence type="ECO:0000256" key="3">
    <source>
        <dbReference type="ARBA" id="ARBA00023163"/>
    </source>
</evidence>
<dbReference type="InterPro" id="IPR036271">
    <property type="entry name" value="Tet_transcr_reg_TetR-rel_C_sf"/>
</dbReference>
<keyword evidence="3" id="KW-0804">Transcription</keyword>
<sequence>MPHKATREQIVAAADQLFYQQGYEYTSFADIAAAVSISRGNFYYHFKSKDDILEAVIRLRLGNTQAMLELWASQGKTAQERVRCFIQLLIRNRAKIALYGCPVGTLCGELAKLEHPALNDANQLFRLFRHWLRQQFESMGHRDQADALAMHLLARSQGIATLAQAFQDQAFIEQEAEQLDIWLTQLGTH</sequence>
<dbReference type="RefSeq" id="WP_080050884.1">
    <property type="nucleotide sequence ID" value="NZ_CP020100.1"/>
</dbReference>
<feature type="DNA-binding region" description="H-T-H motif" evidence="4">
    <location>
        <begin position="27"/>
        <end position="46"/>
    </location>
</feature>
<name>A0A1V0B7X8_9GAMM</name>
<dbReference type="EMBL" id="CP020100">
    <property type="protein sequence ID" value="AQZ95991.1"/>
    <property type="molecule type" value="Genomic_DNA"/>
</dbReference>
<dbReference type="GO" id="GO:0003677">
    <property type="term" value="F:DNA binding"/>
    <property type="evidence" value="ECO:0007669"/>
    <property type="project" value="UniProtKB-UniRule"/>
</dbReference>
<feature type="domain" description="HTH tetR-type" evidence="5">
    <location>
        <begin position="4"/>
        <end position="64"/>
    </location>
</feature>
<protein>
    <submittedName>
        <fullName evidence="6">TetR family transcriptional regulator</fullName>
    </submittedName>
</protein>
<keyword evidence="2 4" id="KW-0238">DNA-binding</keyword>
<organism evidence="6 7">
    <name type="scientific">Halopseudomonas phragmitis</name>
    <dbReference type="NCBI Taxonomy" id="1931241"/>
    <lineage>
        <taxon>Bacteria</taxon>
        <taxon>Pseudomonadati</taxon>
        <taxon>Pseudomonadota</taxon>
        <taxon>Gammaproteobacteria</taxon>
        <taxon>Pseudomonadales</taxon>
        <taxon>Pseudomonadaceae</taxon>
        <taxon>Halopseudomonas</taxon>
    </lineage>
</organism>
<evidence type="ECO:0000256" key="4">
    <source>
        <dbReference type="PROSITE-ProRule" id="PRU00335"/>
    </source>
</evidence>
<proteinExistence type="predicted"/>
<dbReference type="Pfam" id="PF00440">
    <property type="entry name" value="TetR_N"/>
    <property type="match status" value="1"/>
</dbReference>
<dbReference type="Proteomes" id="UP000243488">
    <property type="component" value="Chromosome"/>
</dbReference>
<accession>A0A1V0B7X8</accession>
<evidence type="ECO:0000259" key="5">
    <source>
        <dbReference type="PROSITE" id="PS50977"/>
    </source>
</evidence>
<dbReference type="InterPro" id="IPR009057">
    <property type="entry name" value="Homeodomain-like_sf"/>
</dbReference>
<evidence type="ECO:0000256" key="1">
    <source>
        <dbReference type="ARBA" id="ARBA00023015"/>
    </source>
</evidence>
<keyword evidence="1" id="KW-0805">Transcription regulation</keyword>
<dbReference type="KEGG" id="ppha:BVH74_15075"/>
<evidence type="ECO:0000313" key="6">
    <source>
        <dbReference type="EMBL" id="AQZ95991.1"/>
    </source>
</evidence>
<dbReference type="Gene3D" id="1.10.357.10">
    <property type="entry name" value="Tetracycline Repressor, domain 2"/>
    <property type="match status" value="1"/>
</dbReference>
<dbReference type="SUPFAM" id="SSF46689">
    <property type="entry name" value="Homeodomain-like"/>
    <property type="match status" value="1"/>
</dbReference>
<dbReference type="AlphaFoldDB" id="A0A1V0B7X8"/>
<dbReference type="InterPro" id="IPR001647">
    <property type="entry name" value="HTH_TetR"/>
</dbReference>
<gene>
    <name evidence="6" type="ORF">BVH74_15075</name>
</gene>
<dbReference type="PANTHER" id="PTHR47506">
    <property type="entry name" value="TRANSCRIPTIONAL REGULATORY PROTEIN"/>
    <property type="match status" value="1"/>
</dbReference>